<protein>
    <recommendedName>
        <fullName evidence="11">Protease HtpX homolog</fullName>
        <ecNumber evidence="11">3.4.24.-</ecNumber>
    </recommendedName>
</protein>
<evidence type="ECO:0000259" key="12">
    <source>
        <dbReference type="Pfam" id="PF01435"/>
    </source>
</evidence>
<dbReference type="EC" id="3.4.24.-" evidence="11"/>
<dbReference type="SUPFAM" id="SSF103473">
    <property type="entry name" value="MFS general substrate transporter"/>
    <property type="match status" value="1"/>
</dbReference>
<feature type="domain" description="Peptidase M48" evidence="12">
    <location>
        <begin position="78"/>
        <end position="298"/>
    </location>
</feature>
<keyword evidence="7 11" id="KW-0862">Zinc</keyword>
<feature type="transmembrane region" description="Helical" evidence="11">
    <location>
        <begin position="20"/>
        <end position="40"/>
    </location>
</feature>
<dbReference type="InterPro" id="IPR001915">
    <property type="entry name" value="Peptidase_M48"/>
</dbReference>
<comment type="similarity">
    <text evidence="1 11">Belongs to the peptidase M48B family.</text>
</comment>
<name>A0A2T2XE93_9FIRM</name>
<feature type="binding site" evidence="11">
    <location>
        <position position="148"/>
    </location>
    <ligand>
        <name>Zn(2+)</name>
        <dbReference type="ChEBI" id="CHEBI:29105"/>
        <note>catalytic</note>
    </ligand>
</feature>
<dbReference type="AlphaFoldDB" id="A0A2T2XE93"/>
<comment type="subcellular location">
    <subcellularLocation>
        <location evidence="11">Cell membrane</location>
        <topology evidence="11">Multi-pass membrane protein</topology>
    </subcellularLocation>
</comment>
<feature type="binding site" evidence="11">
    <location>
        <position position="222"/>
    </location>
    <ligand>
        <name>Zn(2+)</name>
        <dbReference type="ChEBI" id="CHEBI:29105"/>
        <note>catalytic</note>
    </ligand>
</feature>
<keyword evidence="3 11" id="KW-0645">Protease</keyword>
<dbReference type="Proteomes" id="UP000242972">
    <property type="component" value="Unassembled WGS sequence"/>
</dbReference>
<feature type="transmembrane region" description="Helical" evidence="11">
    <location>
        <begin position="195"/>
        <end position="214"/>
    </location>
</feature>
<keyword evidence="5 11" id="KW-0479">Metal-binding</keyword>
<dbReference type="GO" id="GO:0008270">
    <property type="term" value="F:zinc ion binding"/>
    <property type="evidence" value="ECO:0007669"/>
    <property type="project" value="UniProtKB-UniRule"/>
</dbReference>
<dbReference type="Gene3D" id="3.30.2010.10">
    <property type="entry name" value="Metalloproteases ('zincins'), catalytic domain"/>
    <property type="match status" value="1"/>
</dbReference>
<evidence type="ECO:0000313" key="13">
    <source>
        <dbReference type="EMBL" id="PSR32844.1"/>
    </source>
</evidence>
<reference evidence="13 14" key="1">
    <citation type="journal article" date="2014" name="BMC Genomics">
        <title>Comparison of environmental and isolate Sulfobacillus genomes reveals diverse carbon, sulfur, nitrogen, and hydrogen metabolisms.</title>
        <authorList>
            <person name="Justice N.B."/>
            <person name="Norman A."/>
            <person name="Brown C.T."/>
            <person name="Singh A."/>
            <person name="Thomas B.C."/>
            <person name="Banfield J.F."/>
        </authorList>
    </citation>
    <scope>NUCLEOTIDE SEQUENCE [LARGE SCALE GENOMIC DNA]</scope>
    <source>
        <strain evidence="13">AMDSBA4</strain>
    </source>
</reference>
<organism evidence="13 14">
    <name type="scientific">Sulfobacillus benefaciens</name>
    <dbReference type="NCBI Taxonomy" id="453960"/>
    <lineage>
        <taxon>Bacteria</taxon>
        <taxon>Bacillati</taxon>
        <taxon>Bacillota</taxon>
        <taxon>Clostridia</taxon>
        <taxon>Eubacteriales</taxon>
        <taxon>Clostridiales Family XVII. Incertae Sedis</taxon>
        <taxon>Sulfobacillus</taxon>
    </lineage>
</organism>
<evidence type="ECO:0000256" key="1">
    <source>
        <dbReference type="ARBA" id="ARBA00009779"/>
    </source>
</evidence>
<evidence type="ECO:0000256" key="6">
    <source>
        <dbReference type="ARBA" id="ARBA00022801"/>
    </source>
</evidence>
<dbReference type="EMBL" id="PXYW01000030">
    <property type="protein sequence ID" value="PSR32844.1"/>
    <property type="molecule type" value="Genomic_DNA"/>
</dbReference>
<proteinExistence type="inferred from homology"/>
<feature type="transmembrane region" description="Helical" evidence="11">
    <location>
        <begin position="46"/>
        <end position="68"/>
    </location>
</feature>
<feature type="binding site" evidence="11">
    <location>
        <position position="144"/>
    </location>
    <ligand>
        <name>Zn(2+)</name>
        <dbReference type="ChEBI" id="CHEBI:29105"/>
        <note>catalytic</note>
    </ligand>
</feature>
<feature type="transmembrane region" description="Helical" evidence="11">
    <location>
        <begin position="154"/>
        <end position="175"/>
    </location>
</feature>
<evidence type="ECO:0000256" key="8">
    <source>
        <dbReference type="ARBA" id="ARBA00022989"/>
    </source>
</evidence>
<evidence type="ECO:0000256" key="5">
    <source>
        <dbReference type="ARBA" id="ARBA00022723"/>
    </source>
</evidence>
<dbReference type="HAMAP" id="MF_00188">
    <property type="entry name" value="Pept_M48_protease_HtpX"/>
    <property type="match status" value="1"/>
</dbReference>
<dbReference type="PANTHER" id="PTHR43221:SF2">
    <property type="entry name" value="PROTEASE HTPX HOMOLOG"/>
    <property type="match status" value="1"/>
</dbReference>
<keyword evidence="2 11" id="KW-1003">Cell membrane</keyword>
<evidence type="ECO:0000256" key="10">
    <source>
        <dbReference type="ARBA" id="ARBA00023136"/>
    </source>
</evidence>
<sequence length="305" mass="34278">MTKKTRSWYGHDYGLSFRMFFTMLLLAALYLGFIAVLVALHVGIPLLIVIIGALALSQYFFSDQLVLLSTGARRVTAQQAPELHKTIERLAQMADLPKPGIAIMPTRMPNAFTTGRNPKTAVITVTQGLLDRLDGPELEAVLAHELTHIKNRDVAVITIASFFAMIASFIVQQFFFFGFAMEEDRGRGRGNSGQAIMLIWLASIVVWAVSYVLIRTLSRYREYAADRGSAILTGHPGYLASALQKIHASMARSTQRDLRKAESFNAFFIFPAVRKNSFMEMFSTHPSLEHRIRYLEKLQSEIDNK</sequence>
<dbReference type="GO" id="GO:0006508">
    <property type="term" value="P:proteolysis"/>
    <property type="evidence" value="ECO:0007669"/>
    <property type="project" value="UniProtKB-KW"/>
</dbReference>
<evidence type="ECO:0000256" key="4">
    <source>
        <dbReference type="ARBA" id="ARBA00022692"/>
    </source>
</evidence>
<dbReference type="NCBIfam" id="NF002669">
    <property type="entry name" value="PRK02391.1"/>
    <property type="match status" value="1"/>
</dbReference>
<keyword evidence="4 11" id="KW-0812">Transmembrane</keyword>
<evidence type="ECO:0000256" key="7">
    <source>
        <dbReference type="ARBA" id="ARBA00022833"/>
    </source>
</evidence>
<dbReference type="Pfam" id="PF01435">
    <property type="entry name" value="Peptidase_M48"/>
    <property type="match status" value="1"/>
</dbReference>
<dbReference type="PANTHER" id="PTHR43221">
    <property type="entry name" value="PROTEASE HTPX"/>
    <property type="match status" value="1"/>
</dbReference>
<dbReference type="GO" id="GO:0005886">
    <property type="term" value="C:plasma membrane"/>
    <property type="evidence" value="ECO:0007669"/>
    <property type="project" value="UniProtKB-SubCell"/>
</dbReference>
<evidence type="ECO:0000256" key="3">
    <source>
        <dbReference type="ARBA" id="ARBA00022670"/>
    </source>
</evidence>
<dbReference type="InterPro" id="IPR050083">
    <property type="entry name" value="HtpX_protease"/>
</dbReference>
<dbReference type="InterPro" id="IPR036259">
    <property type="entry name" value="MFS_trans_sf"/>
</dbReference>
<comment type="cofactor">
    <cofactor evidence="11">
        <name>Zn(2+)</name>
        <dbReference type="ChEBI" id="CHEBI:29105"/>
    </cofactor>
    <text evidence="11">Binds 1 zinc ion per subunit.</text>
</comment>
<comment type="caution">
    <text evidence="13">The sequence shown here is derived from an EMBL/GenBank/DDBJ whole genome shotgun (WGS) entry which is preliminary data.</text>
</comment>
<evidence type="ECO:0000313" key="14">
    <source>
        <dbReference type="Proteomes" id="UP000242972"/>
    </source>
</evidence>
<feature type="active site" evidence="11">
    <location>
        <position position="145"/>
    </location>
</feature>
<keyword evidence="8 11" id="KW-1133">Transmembrane helix</keyword>
<dbReference type="GO" id="GO:0004222">
    <property type="term" value="F:metalloendopeptidase activity"/>
    <property type="evidence" value="ECO:0007669"/>
    <property type="project" value="UniProtKB-UniRule"/>
</dbReference>
<gene>
    <name evidence="11" type="primary">htpX</name>
    <name evidence="13" type="ORF">C7B46_12220</name>
</gene>
<dbReference type="CDD" id="cd07327">
    <property type="entry name" value="M48B_HtpX_like"/>
    <property type="match status" value="1"/>
</dbReference>
<evidence type="ECO:0000256" key="9">
    <source>
        <dbReference type="ARBA" id="ARBA00023049"/>
    </source>
</evidence>
<keyword evidence="6 11" id="KW-0378">Hydrolase</keyword>
<keyword evidence="9 11" id="KW-0482">Metalloprotease</keyword>
<dbReference type="InterPro" id="IPR022919">
    <property type="entry name" value="Pept_M48_protease_HtpX"/>
</dbReference>
<accession>A0A2T2XE93</accession>
<keyword evidence="10 11" id="KW-0472">Membrane</keyword>
<evidence type="ECO:0000256" key="2">
    <source>
        <dbReference type="ARBA" id="ARBA00022475"/>
    </source>
</evidence>
<evidence type="ECO:0000256" key="11">
    <source>
        <dbReference type="HAMAP-Rule" id="MF_00188"/>
    </source>
</evidence>